<evidence type="ECO:0000313" key="2">
    <source>
        <dbReference type="EMBL" id="SKB29891.1"/>
    </source>
</evidence>
<dbReference type="PANTHER" id="PTHR42831:SF1">
    <property type="entry name" value="FE-S PROTEIN MATURATION AUXILIARY FACTOR YITW"/>
    <property type="match status" value="1"/>
</dbReference>
<dbReference type="STRING" id="572036.SAMN05661099_0317"/>
<evidence type="ECO:0000259" key="1">
    <source>
        <dbReference type="Pfam" id="PF01883"/>
    </source>
</evidence>
<dbReference type="InterPro" id="IPR002744">
    <property type="entry name" value="MIP18-like"/>
</dbReference>
<dbReference type="SUPFAM" id="SSF117916">
    <property type="entry name" value="Fe-S cluster assembly (FSCA) domain-like"/>
    <property type="match status" value="1"/>
</dbReference>
<keyword evidence="3" id="KW-1185">Reference proteome</keyword>
<dbReference type="Pfam" id="PF01883">
    <property type="entry name" value="FeS_assembly_P"/>
    <property type="match status" value="1"/>
</dbReference>
<dbReference type="AlphaFoldDB" id="A0A1T5A4C9"/>
<gene>
    <name evidence="2" type="ORF">SAMN05661099_0317</name>
</gene>
<protein>
    <submittedName>
        <fullName evidence="2">Metal-sulfur cluster biosynthetic enzyme</fullName>
    </submittedName>
</protein>
<dbReference type="OrthoDB" id="9805360at2"/>
<dbReference type="Proteomes" id="UP000189981">
    <property type="component" value="Unassembled WGS sequence"/>
</dbReference>
<dbReference type="EMBL" id="FUYR01000001">
    <property type="protein sequence ID" value="SKB29891.1"/>
    <property type="molecule type" value="Genomic_DNA"/>
</dbReference>
<proteinExistence type="predicted"/>
<dbReference type="InterPro" id="IPR034904">
    <property type="entry name" value="FSCA_dom_sf"/>
</dbReference>
<dbReference type="RefSeq" id="WP_079700815.1">
    <property type="nucleotide sequence ID" value="NZ_FUYR01000001.1"/>
</dbReference>
<name>A0A1T5A4C9_9SPHI</name>
<accession>A0A1T5A4C9</accession>
<sequence>MTSYTPENIILRRNAVTALRFAMDPELGINIVDMGLIYGLETNEASKSIVVTMSLSSRGCPMGAAISGSAENVLIYGFPDYKVKIDLIWEPAWSYEFISARGRDELS</sequence>
<reference evidence="3" key="1">
    <citation type="submission" date="2017-02" db="EMBL/GenBank/DDBJ databases">
        <authorList>
            <person name="Varghese N."/>
            <person name="Submissions S."/>
        </authorList>
    </citation>
    <scope>NUCLEOTIDE SEQUENCE [LARGE SCALE GENOMIC DNA]</scope>
    <source>
        <strain evidence="3">DSM 22385</strain>
    </source>
</reference>
<organism evidence="2 3">
    <name type="scientific">Daejeonella lutea</name>
    <dbReference type="NCBI Taxonomy" id="572036"/>
    <lineage>
        <taxon>Bacteria</taxon>
        <taxon>Pseudomonadati</taxon>
        <taxon>Bacteroidota</taxon>
        <taxon>Sphingobacteriia</taxon>
        <taxon>Sphingobacteriales</taxon>
        <taxon>Sphingobacteriaceae</taxon>
        <taxon>Daejeonella</taxon>
    </lineage>
</organism>
<dbReference type="PANTHER" id="PTHR42831">
    <property type="entry name" value="FE-S PROTEIN MATURATION AUXILIARY FACTOR YITW"/>
    <property type="match status" value="1"/>
</dbReference>
<evidence type="ECO:0000313" key="3">
    <source>
        <dbReference type="Proteomes" id="UP000189981"/>
    </source>
</evidence>
<dbReference type="Gene3D" id="3.30.300.130">
    <property type="entry name" value="Fe-S cluster assembly (FSCA)"/>
    <property type="match status" value="1"/>
</dbReference>
<feature type="domain" description="MIP18 family-like" evidence="1">
    <location>
        <begin position="16"/>
        <end position="80"/>
    </location>
</feature>
<dbReference type="InterPro" id="IPR052339">
    <property type="entry name" value="Fe-S_Maturation_MIP18"/>
</dbReference>